<gene>
    <name evidence="1" type="ORF">SAMN04489793_2824</name>
</gene>
<name>A0A1H4U9Q2_TSUTY</name>
<accession>A0A1H4U9Q2</accession>
<reference evidence="2" key="1">
    <citation type="submission" date="2016-10" db="EMBL/GenBank/DDBJ databases">
        <authorList>
            <person name="Varghese N."/>
            <person name="Submissions S."/>
        </authorList>
    </citation>
    <scope>NUCLEOTIDE SEQUENCE [LARGE SCALE GENOMIC DNA]</scope>
    <source>
        <strain evidence="2">DSM 44234</strain>
    </source>
</reference>
<proteinExistence type="predicted"/>
<evidence type="ECO:0000313" key="1">
    <source>
        <dbReference type="EMBL" id="SEC65397.1"/>
    </source>
</evidence>
<keyword evidence="2" id="KW-1185">Reference proteome</keyword>
<dbReference type="AlphaFoldDB" id="A0A1H4U9Q2"/>
<dbReference type="EMBL" id="FNSA01000003">
    <property type="protein sequence ID" value="SEC65397.1"/>
    <property type="molecule type" value="Genomic_DNA"/>
</dbReference>
<protein>
    <submittedName>
        <fullName evidence="1">Uncharacterized protein</fullName>
    </submittedName>
</protein>
<organism evidence="1 2">
    <name type="scientific">Tsukamurella tyrosinosolvens</name>
    <dbReference type="NCBI Taxonomy" id="57704"/>
    <lineage>
        <taxon>Bacteria</taxon>
        <taxon>Bacillati</taxon>
        <taxon>Actinomycetota</taxon>
        <taxon>Actinomycetes</taxon>
        <taxon>Mycobacteriales</taxon>
        <taxon>Tsukamurellaceae</taxon>
        <taxon>Tsukamurella</taxon>
    </lineage>
</organism>
<dbReference type="Proteomes" id="UP000182241">
    <property type="component" value="Unassembled WGS sequence"/>
</dbReference>
<evidence type="ECO:0000313" key="2">
    <source>
        <dbReference type="Proteomes" id="UP000182241"/>
    </source>
</evidence>
<dbReference type="STRING" id="57704.SAMN04489793_2824"/>
<dbReference type="RefSeq" id="WP_156486409.1">
    <property type="nucleotide sequence ID" value="NZ_FNSA01000003.1"/>
</dbReference>
<sequence>MTVYNVRASVIEDIEANTAEAAVAEFLRRLRAAKFEVYEDAPYDVPSAIERD</sequence>